<evidence type="ECO:0008006" key="4">
    <source>
        <dbReference type="Google" id="ProtNLM"/>
    </source>
</evidence>
<evidence type="ECO:0000313" key="2">
    <source>
        <dbReference type="EMBL" id="KAH0631065.1"/>
    </source>
</evidence>
<name>A0ABQ7TMN5_PHRPL</name>
<reference evidence="2 3" key="1">
    <citation type="journal article" date="2022" name="Gigascience">
        <title>A chromosome-level genome assembly and annotation of the desert horned lizard, Phrynosoma platyrhinos, provides insight into chromosomal rearrangements among reptiles.</title>
        <authorList>
            <person name="Koochekian N."/>
            <person name="Ascanio A."/>
            <person name="Farleigh K."/>
            <person name="Card D.C."/>
            <person name="Schield D.R."/>
            <person name="Castoe T.A."/>
            <person name="Jezkova T."/>
        </authorList>
    </citation>
    <scope>NUCLEOTIDE SEQUENCE [LARGE SCALE GENOMIC DNA]</scope>
    <source>
        <strain evidence="2">NK-2021</strain>
    </source>
</reference>
<evidence type="ECO:0000256" key="1">
    <source>
        <dbReference type="ARBA" id="ARBA00009024"/>
    </source>
</evidence>
<proteinExistence type="inferred from homology"/>
<dbReference type="PANTHER" id="PTHR15907">
    <property type="entry name" value="DUF614 FAMILY PROTEIN-RELATED"/>
    <property type="match status" value="1"/>
</dbReference>
<comment type="similarity">
    <text evidence="1">Belongs to the cornifelin family.</text>
</comment>
<evidence type="ECO:0000313" key="3">
    <source>
        <dbReference type="Proteomes" id="UP000826234"/>
    </source>
</evidence>
<dbReference type="Proteomes" id="UP000826234">
    <property type="component" value="Unassembled WGS sequence"/>
</dbReference>
<keyword evidence="3" id="KW-1185">Reference proteome</keyword>
<comment type="caution">
    <text evidence="2">The sequence shown here is derived from an EMBL/GenBank/DDBJ whole genome shotgun (WGS) entry which is preliminary data.</text>
</comment>
<gene>
    <name evidence="2" type="ORF">JD844_005152</name>
</gene>
<protein>
    <recommendedName>
        <fullName evidence="4">Cornifelin</fullName>
    </recommendedName>
</protein>
<dbReference type="NCBIfam" id="TIGR01571">
    <property type="entry name" value="A_thal_Cys_rich"/>
    <property type="match status" value="1"/>
</dbReference>
<dbReference type="InterPro" id="IPR006461">
    <property type="entry name" value="PLAC_motif_containing"/>
</dbReference>
<organism evidence="2 3">
    <name type="scientific">Phrynosoma platyrhinos</name>
    <name type="common">Desert horned lizard</name>
    <dbReference type="NCBI Taxonomy" id="52577"/>
    <lineage>
        <taxon>Eukaryota</taxon>
        <taxon>Metazoa</taxon>
        <taxon>Chordata</taxon>
        <taxon>Craniata</taxon>
        <taxon>Vertebrata</taxon>
        <taxon>Euteleostomi</taxon>
        <taxon>Lepidosauria</taxon>
        <taxon>Squamata</taxon>
        <taxon>Bifurcata</taxon>
        <taxon>Unidentata</taxon>
        <taxon>Episquamata</taxon>
        <taxon>Toxicofera</taxon>
        <taxon>Iguania</taxon>
        <taxon>Phrynosomatidae</taxon>
        <taxon>Phrynosomatinae</taxon>
        <taxon>Phrynosoma</taxon>
    </lineage>
</organism>
<accession>A0ABQ7TMN5</accession>
<dbReference type="EMBL" id="JAIPUX010000035">
    <property type="protein sequence ID" value="KAH0631065.1"/>
    <property type="molecule type" value="Genomic_DNA"/>
</dbReference>
<sequence length="107" mass="11629">MSEAPVVCQPVSVVSPVTLSSEGSWSTGRYDCCSDCPMSILSCYISHKYGEHCCLGLVPGGMTALRTEMRHSYGIPGTVCRDALSMCLCGWCELCRMAREVHTRSLS</sequence>
<dbReference type="Pfam" id="PF04749">
    <property type="entry name" value="PLAC8"/>
    <property type="match status" value="1"/>
</dbReference>